<sequence length="818" mass="93687">MSFLRPSIWRSSPMQMVQLFVQIEAAHDTVDELGKLGLIQFLDDNEHVNLFQRNFVNEVKRCDEMEKKLKFFEEQIRKEPKLQRLLPDNMLTVVDDDSQMDELEGRFDELESELKQVNANQETLQRNYNELIQLRHVLTKDSVFFQENPNLIEGDGHEHSARSPLLAEQQNVSEVAKQGVKLGFITGVMSTDKMPQFQRSLWRTTRGNNYVKDARIEEEIIDPQTGEETSKTVFIVFFQGERLQQKIKKICESFGANIYDCPDNSFERSNLLQKVTVRITDLYEVLQRSKDHKRQTLAGIVPKLYSWKKKVVLEKSIYHTMNLFDYDVGRKCLIAKGWTPKDKIEEIQLALRTATTRSGALVPSVLSIIKTEESPPTHFETNKYTSSFQEIVNAYGIAHYREVNPAVLTIVTFPFLFGVMFGDVGHGFLLLLSSLGLIALEKKLAGKKLNELIQMPFDGRYVLFLMSLFSIYVGFIYNECFSIPMNIFGSQYTNQNENSTTAAVYEYVHTDRVYPIGVDPLWKGSPNELVYYNSFKMKLSIIFGVVQMSVGICFSLLNYLNQKGPIKIVNILTQFIPQMIFLWAIFGYMSVLIVLKWVYPYRDHGIDPPFILPTIIAMFLSPGGTPEVQYFSGQGVIQTVLLLLALISIPVMLVIKPLFMKKFHFDEVERKKLGYHEEEHDDEALYTGHHGEEFEMGEVFVHQVIHTIEFILGAVSNTASYLRLWALSLAHSELSSVFYERILIAQVEGGNGFMAFIGFGAWLGASVAVLLLMESLSAFLHALRLHWVEFQNKFYIGDGVRFIPYSAARILSGSQDDE</sequence>
<protein>
    <recommendedName>
        <fullName evidence="9">V-type proton ATPase subunit a</fullName>
    </recommendedName>
</protein>
<dbReference type="InterPro" id="IPR002490">
    <property type="entry name" value="V-ATPase_116kDa_su"/>
</dbReference>
<evidence type="ECO:0000313" key="11">
    <source>
        <dbReference type="EMBL" id="KAK5583642.1"/>
    </source>
</evidence>
<proteinExistence type="inferred from homology"/>
<feature type="transmembrane region" description="Helical" evidence="9">
    <location>
        <begin position="580"/>
        <end position="599"/>
    </location>
</feature>
<keyword evidence="4 9" id="KW-0812">Transmembrane</keyword>
<dbReference type="InterPro" id="IPR026028">
    <property type="entry name" value="V-type_ATPase_116kDa_su_euka"/>
</dbReference>
<keyword evidence="7 9" id="KW-0406">Ion transport</keyword>
<evidence type="ECO:0000256" key="6">
    <source>
        <dbReference type="ARBA" id="ARBA00022989"/>
    </source>
</evidence>
<evidence type="ECO:0000256" key="10">
    <source>
        <dbReference type="SAM" id="Coils"/>
    </source>
</evidence>
<evidence type="ECO:0000256" key="7">
    <source>
        <dbReference type="ARBA" id="ARBA00023065"/>
    </source>
</evidence>
<keyword evidence="8 9" id="KW-0472">Membrane</keyword>
<dbReference type="EMBL" id="JAVFKY010000001">
    <property type="protein sequence ID" value="KAK5583642.1"/>
    <property type="molecule type" value="Genomic_DNA"/>
</dbReference>
<keyword evidence="10" id="KW-0175">Coiled coil</keyword>
<dbReference type="GO" id="GO:0051117">
    <property type="term" value="F:ATPase binding"/>
    <property type="evidence" value="ECO:0007669"/>
    <property type="project" value="TreeGrafter"/>
</dbReference>
<evidence type="ECO:0000256" key="4">
    <source>
        <dbReference type="ARBA" id="ARBA00022692"/>
    </source>
</evidence>
<evidence type="ECO:0000313" key="12">
    <source>
        <dbReference type="Proteomes" id="UP001344447"/>
    </source>
</evidence>
<gene>
    <name evidence="11" type="ORF">RB653_005240</name>
</gene>
<feature type="transmembrane region" description="Helical" evidence="9">
    <location>
        <begin position="753"/>
        <end position="773"/>
    </location>
</feature>
<keyword evidence="5 9" id="KW-0375">Hydrogen ion transport</keyword>
<accession>A0AAN7Z0W1</accession>
<feature type="coiled-coil region" evidence="10">
    <location>
        <begin position="55"/>
        <end position="134"/>
    </location>
</feature>
<dbReference type="PIRSF" id="PIRSF001293">
    <property type="entry name" value="ATP6V0A1"/>
    <property type="match status" value="1"/>
</dbReference>
<comment type="function">
    <text evidence="9">Essential component of the vacuolar proton pump (V-ATPase), a multimeric enzyme that catalyzes the translocation of protons across the membranes. Required for assembly and activity of the V-ATPase.</text>
</comment>
<keyword evidence="12" id="KW-1185">Reference proteome</keyword>
<keyword evidence="3 9" id="KW-0813">Transport</keyword>
<evidence type="ECO:0000256" key="3">
    <source>
        <dbReference type="ARBA" id="ARBA00022448"/>
    </source>
</evidence>
<evidence type="ECO:0000256" key="5">
    <source>
        <dbReference type="ARBA" id="ARBA00022781"/>
    </source>
</evidence>
<keyword evidence="6 9" id="KW-1133">Transmembrane helix</keyword>
<evidence type="ECO:0000256" key="2">
    <source>
        <dbReference type="ARBA" id="ARBA00009904"/>
    </source>
</evidence>
<feature type="transmembrane region" description="Helical" evidence="9">
    <location>
        <begin position="461"/>
        <end position="478"/>
    </location>
</feature>
<evidence type="ECO:0000256" key="9">
    <source>
        <dbReference type="RuleBase" id="RU361189"/>
    </source>
</evidence>
<dbReference type="PANTHER" id="PTHR11629">
    <property type="entry name" value="VACUOLAR PROTON ATPASES"/>
    <property type="match status" value="1"/>
</dbReference>
<dbReference type="GO" id="GO:0007035">
    <property type="term" value="P:vacuolar acidification"/>
    <property type="evidence" value="ECO:0007669"/>
    <property type="project" value="TreeGrafter"/>
</dbReference>
<dbReference type="GO" id="GO:0046961">
    <property type="term" value="F:proton-transporting ATPase activity, rotational mechanism"/>
    <property type="evidence" value="ECO:0007669"/>
    <property type="project" value="InterPro"/>
</dbReference>
<evidence type="ECO:0000256" key="1">
    <source>
        <dbReference type="ARBA" id="ARBA00004141"/>
    </source>
</evidence>
<comment type="caution">
    <text evidence="11">The sequence shown here is derived from an EMBL/GenBank/DDBJ whole genome shotgun (WGS) entry which is preliminary data.</text>
</comment>
<feature type="transmembrane region" description="Helical" evidence="9">
    <location>
        <begin position="415"/>
        <end position="440"/>
    </location>
</feature>
<dbReference type="AlphaFoldDB" id="A0AAN7Z0W1"/>
<feature type="transmembrane region" description="Helical" evidence="9">
    <location>
        <begin position="539"/>
        <end position="560"/>
    </location>
</feature>
<dbReference type="PANTHER" id="PTHR11629:SF63">
    <property type="entry name" value="V-TYPE PROTON ATPASE SUBUNIT A"/>
    <property type="match status" value="1"/>
</dbReference>
<dbReference type="GO" id="GO:0000220">
    <property type="term" value="C:vacuolar proton-transporting V-type ATPase, V0 domain"/>
    <property type="evidence" value="ECO:0007669"/>
    <property type="project" value="InterPro"/>
</dbReference>
<evidence type="ECO:0000256" key="8">
    <source>
        <dbReference type="ARBA" id="ARBA00023136"/>
    </source>
</evidence>
<dbReference type="Proteomes" id="UP001344447">
    <property type="component" value="Unassembled WGS sequence"/>
</dbReference>
<name>A0AAN7Z0W1_9MYCE</name>
<feature type="transmembrane region" description="Helical" evidence="9">
    <location>
        <begin position="636"/>
        <end position="655"/>
    </location>
</feature>
<reference evidence="11 12" key="1">
    <citation type="submission" date="2023-11" db="EMBL/GenBank/DDBJ databases">
        <title>Dfirmibasis_genome.</title>
        <authorList>
            <person name="Edelbroek B."/>
            <person name="Kjellin J."/>
            <person name="Jerlstrom-Hultqvist J."/>
            <person name="Soderbom F."/>
        </authorList>
    </citation>
    <scope>NUCLEOTIDE SEQUENCE [LARGE SCALE GENOMIC DNA]</scope>
    <source>
        <strain evidence="11 12">TNS-C-14</strain>
    </source>
</reference>
<comment type="subcellular location">
    <subcellularLocation>
        <location evidence="1">Membrane</location>
        <topology evidence="1">Multi-pass membrane protein</topology>
    </subcellularLocation>
</comment>
<comment type="similarity">
    <text evidence="2 9">Belongs to the V-ATPase 116 kDa subunit family.</text>
</comment>
<organism evidence="11 12">
    <name type="scientific">Dictyostelium firmibasis</name>
    <dbReference type="NCBI Taxonomy" id="79012"/>
    <lineage>
        <taxon>Eukaryota</taxon>
        <taxon>Amoebozoa</taxon>
        <taxon>Evosea</taxon>
        <taxon>Eumycetozoa</taxon>
        <taxon>Dictyostelia</taxon>
        <taxon>Dictyosteliales</taxon>
        <taxon>Dictyosteliaceae</taxon>
        <taxon>Dictyostelium</taxon>
    </lineage>
</organism>
<dbReference type="Pfam" id="PF01496">
    <property type="entry name" value="V_ATPase_I"/>
    <property type="match status" value="1"/>
</dbReference>